<dbReference type="NCBIfam" id="NF007041">
    <property type="entry name" value="PRK09496.3-4"/>
    <property type="match status" value="1"/>
</dbReference>
<dbReference type="InterPro" id="IPR036291">
    <property type="entry name" value="NAD(P)-bd_dom_sf"/>
</dbReference>
<proteinExistence type="predicted"/>
<sequence>MRSSKKTQKKERGLNIIIVGCGKVGSTLVEKLSKESHDITVIDQKNEVIQRITEDYDVMGFTGNGASYSIQIEAGIQDADVLIAVTESDELNLLSCTIAKKVGDCATIARVRNPDYSMELSYLRNQLGLSLIINPELETAREIARLLRLPSALEINSFARGHAELVKFKIPKGNLLHDKPISAMHELNCDMLVCGVERDGNLIIPDGSFIMRGGDAVTFLATPTNSMDFFKKIGVDTHKVKNCMIIGGGKTSYYLGKQLISSGVEVKILELDEKRCEELSVLLPKALILHGDGSDEDLLREEGIESTESFVPLTGLDEENILLTLFARKCSDTKVITKINRSTFSDVLDSLDIGSIVYPRYITAEKILAYIRAMQNSVGSNIETLYHIFDNRAEALEFKVEKDSPVIGKPIMELKLKDNLLLACLNRNGKVIIPRGQDVICEGDYVVVVTTHTGFTDVSDILKWQ</sequence>
<dbReference type="NCBIfam" id="NF007032">
    <property type="entry name" value="PRK09496.1-4"/>
    <property type="match status" value="1"/>
</dbReference>
<dbReference type="PANTHER" id="PTHR43833">
    <property type="entry name" value="POTASSIUM CHANNEL PROTEIN 2-RELATED-RELATED"/>
    <property type="match status" value="1"/>
</dbReference>
<dbReference type="NCBIfam" id="NF007033">
    <property type="entry name" value="PRK09496.1-5"/>
    <property type="match status" value="1"/>
</dbReference>
<feature type="domain" description="RCK N-terminal" evidence="7">
    <location>
        <begin position="13"/>
        <end position="137"/>
    </location>
</feature>
<dbReference type="PROSITE" id="PS51202">
    <property type="entry name" value="RCK_C"/>
    <property type="match status" value="2"/>
</dbReference>
<keyword evidence="5" id="KW-0520">NAD</keyword>
<evidence type="ECO:0000259" key="7">
    <source>
        <dbReference type="PROSITE" id="PS51201"/>
    </source>
</evidence>
<dbReference type="PRINTS" id="PR00335">
    <property type="entry name" value="KUPTAKETRKA"/>
</dbReference>
<evidence type="ECO:0000256" key="6">
    <source>
        <dbReference type="ARBA" id="ARBA00023065"/>
    </source>
</evidence>
<dbReference type="NCBIfam" id="NF007031">
    <property type="entry name" value="PRK09496.1-2"/>
    <property type="match status" value="1"/>
</dbReference>
<dbReference type="SUPFAM" id="SSF51735">
    <property type="entry name" value="NAD(P)-binding Rossmann-fold domains"/>
    <property type="match status" value="2"/>
</dbReference>
<dbReference type="InterPro" id="IPR036721">
    <property type="entry name" value="RCK_C_sf"/>
</dbReference>
<evidence type="ECO:0000313" key="10">
    <source>
        <dbReference type="Proteomes" id="UP000515819"/>
    </source>
</evidence>
<dbReference type="KEGG" id="wcp:H9Q76_13365"/>
<evidence type="ECO:0000256" key="4">
    <source>
        <dbReference type="ARBA" id="ARBA00022958"/>
    </source>
</evidence>
<accession>A0A7G9FM94</accession>
<dbReference type="GO" id="GO:0005886">
    <property type="term" value="C:plasma membrane"/>
    <property type="evidence" value="ECO:0007669"/>
    <property type="project" value="InterPro"/>
</dbReference>
<feature type="domain" description="RCK C-terminal" evidence="8">
    <location>
        <begin position="153"/>
        <end position="236"/>
    </location>
</feature>
<gene>
    <name evidence="9" type="primary">trkA</name>
    <name evidence="9" type="ORF">H9Q76_13365</name>
</gene>
<dbReference type="Pfam" id="PF02080">
    <property type="entry name" value="TrkA_C"/>
    <property type="match status" value="2"/>
</dbReference>
<keyword evidence="4" id="KW-0630">Potassium</keyword>
<dbReference type="SUPFAM" id="SSF116726">
    <property type="entry name" value="TrkA C-terminal domain-like"/>
    <property type="match status" value="2"/>
</dbReference>
<evidence type="ECO:0000256" key="3">
    <source>
        <dbReference type="ARBA" id="ARBA00022538"/>
    </source>
</evidence>
<dbReference type="Gene3D" id="3.40.50.720">
    <property type="entry name" value="NAD(P)-binding Rossmann-like Domain"/>
    <property type="match status" value="2"/>
</dbReference>
<reference evidence="9 10" key="1">
    <citation type="submission" date="2020-08" db="EMBL/GenBank/DDBJ databases">
        <authorList>
            <person name="Liu C."/>
            <person name="Sun Q."/>
        </authorList>
    </citation>
    <scope>NUCLEOTIDE SEQUENCE [LARGE SCALE GENOMIC DNA]</scope>
    <source>
        <strain evidence="9 10">NSJ-4</strain>
    </source>
</reference>
<evidence type="ECO:0000313" key="9">
    <source>
        <dbReference type="EMBL" id="QNL99675.1"/>
    </source>
</evidence>
<dbReference type="AlphaFoldDB" id="A0A7G9FM94"/>
<feature type="domain" description="RCK N-terminal" evidence="7">
    <location>
        <begin position="240"/>
        <end position="357"/>
    </location>
</feature>
<keyword evidence="2" id="KW-0813">Transport</keyword>
<keyword evidence="6" id="KW-0406">Ion transport</keyword>
<evidence type="ECO:0000259" key="8">
    <source>
        <dbReference type="PROSITE" id="PS51202"/>
    </source>
</evidence>
<evidence type="ECO:0000256" key="1">
    <source>
        <dbReference type="ARBA" id="ARBA00017378"/>
    </source>
</evidence>
<dbReference type="PROSITE" id="PS51201">
    <property type="entry name" value="RCK_N"/>
    <property type="match status" value="2"/>
</dbReference>
<dbReference type="InterPro" id="IPR003148">
    <property type="entry name" value="RCK_N"/>
</dbReference>
<evidence type="ECO:0000256" key="2">
    <source>
        <dbReference type="ARBA" id="ARBA00022448"/>
    </source>
</evidence>
<keyword evidence="3" id="KW-0633">Potassium transport</keyword>
<evidence type="ECO:0000256" key="5">
    <source>
        <dbReference type="ARBA" id="ARBA00023027"/>
    </source>
</evidence>
<dbReference type="PANTHER" id="PTHR43833:SF5">
    <property type="entry name" value="TRK SYSTEM POTASSIUM UPTAKE PROTEIN TRKA"/>
    <property type="match status" value="1"/>
</dbReference>
<dbReference type="EMBL" id="CP060632">
    <property type="protein sequence ID" value="QNL99675.1"/>
    <property type="molecule type" value="Genomic_DNA"/>
</dbReference>
<dbReference type="InterPro" id="IPR006036">
    <property type="entry name" value="K_uptake_TrkA"/>
</dbReference>
<dbReference type="Pfam" id="PF02254">
    <property type="entry name" value="TrkA_N"/>
    <property type="match status" value="2"/>
</dbReference>
<dbReference type="InterPro" id="IPR050721">
    <property type="entry name" value="Trk_Ktr_HKT_K-transport"/>
</dbReference>
<dbReference type="GO" id="GO:0015079">
    <property type="term" value="F:potassium ion transmembrane transporter activity"/>
    <property type="evidence" value="ECO:0007669"/>
    <property type="project" value="InterPro"/>
</dbReference>
<dbReference type="RefSeq" id="WP_021984495.1">
    <property type="nucleotide sequence ID" value="NZ_CP060632.1"/>
</dbReference>
<name>A0A7G9FM94_9FIRM</name>
<organism evidence="9 10">
    <name type="scientific">Wujia chipingensis</name>
    <dbReference type="NCBI Taxonomy" id="2763670"/>
    <lineage>
        <taxon>Bacteria</taxon>
        <taxon>Bacillati</taxon>
        <taxon>Bacillota</taxon>
        <taxon>Clostridia</taxon>
        <taxon>Lachnospirales</taxon>
        <taxon>Lachnospiraceae</taxon>
        <taxon>Wujia</taxon>
    </lineage>
</organism>
<protein>
    <recommendedName>
        <fullName evidence="1">Trk system potassium uptake protein TrkA</fullName>
    </recommendedName>
</protein>
<dbReference type="NCBIfam" id="NF007039">
    <property type="entry name" value="PRK09496.3-2"/>
    <property type="match status" value="1"/>
</dbReference>
<dbReference type="Proteomes" id="UP000515819">
    <property type="component" value="Chromosome"/>
</dbReference>
<dbReference type="InterPro" id="IPR006037">
    <property type="entry name" value="RCK_C"/>
</dbReference>
<feature type="domain" description="RCK C-terminal" evidence="8">
    <location>
        <begin position="383"/>
        <end position="465"/>
    </location>
</feature>
<dbReference type="Gene3D" id="3.30.70.1450">
    <property type="entry name" value="Regulator of K+ conductance, C-terminal domain"/>
    <property type="match status" value="2"/>
</dbReference>
<keyword evidence="10" id="KW-1185">Reference proteome</keyword>